<dbReference type="SUPFAM" id="SSF55729">
    <property type="entry name" value="Acyl-CoA N-acyltransferases (Nat)"/>
    <property type="match status" value="1"/>
</dbReference>
<sequence>MPLEIHPVVESDLPEFCRMQLASFNNGMASKLNPAPHTPETLQRFTAKSLKSFHNEADVHFLKVVDTELDGELIAGAKWRVNETARTEAQIQGMLPMPGPGDDENLAAQNFMLYLRQARRKFMGTKPFYFLHLIFTDAEHRNRGAAAMLVRWGTEKADRAQLPAYLEATEVGKPLYAKLGFEAVHEEVFDLEKYGAAGTEANTVMIREPVARQEG</sequence>
<dbReference type="Gene3D" id="3.40.630.30">
    <property type="match status" value="1"/>
</dbReference>
<evidence type="ECO:0000313" key="3">
    <source>
        <dbReference type="Proteomes" id="UP000481861"/>
    </source>
</evidence>
<evidence type="ECO:0000259" key="1">
    <source>
        <dbReference type="Pfam" id="PF00583"/>
    </source>
</evidence>
<accession>A0A7C8ICF4</accession>
<evidence type="ECO:0000313" key="2">
    <source>
        <dbReference type="EMBL" id="KAF2876174.1"/>
    </source>
</evidence>
<dbReference type="Proteomes" id="UP000481861">
    <property type="component" value="Unassembled WGS sequence"/>
</dbReference>
<dbReference type="EMBL" id="JAADJZ010000003">
    <property type="protein sequence ID" value="KAF2876174.1"/>
    <property type="molecule type" value="Genomic_DNA"/>
</dbReference>
<dbReference type="InterPro" id="IPR016181">
    <property type="entry name" value="Acyl_CoA_acyltransferase"/>
</dbReference>
<reference evidence="2 3" key="1">
    <citation type="submission" date="2020-01" db="EMBL/GenBank/DDBJ databases">
        <authorList>
            <consortium name="DOE Joint Genome Institute"/>
            <person name="Haridas S."/>
            <person name="Albert R."/>
            <person name="Binder M."/>
            <person name="Bloem J."/>
            <person name="Labutti K."/>
            <person name="Salamov A."/>
            <person name="Andreopoulos B."/>
            <person name="Baker S.E."/>
            <person name="Barry K."/>
            <person name="Bills G."/>
            <person name="Bluhm B.H."/>
            <person name="Cannon C."/>
            <person name="Castanera R."/>
            <person name="Culley D.E."/>
            <person name="Daum C."/>
            <person name="Ezra D."/>
            <person name="Gonzalez J.B."/>
            <person name="Henrissat B."/>
            <person name="Kuo A."/>
            <person name="Liang C."/>
            <person name="Lipzen A."/>
            <person name="Lutzoni F."/>
            <person name="Magnuson J."/>
            <person name="Mondo S."/>
            <person name="Nolan M."/>
            <person name="Ohm R."/>
            <person name="Pangilinan J."/>
            <person name="Park H.-J.H."/>
            <person name="Ramirez L."/>
            <person name="Alfaro M."/>
            <person name="Sun H."/>
            <person name="Tritt A."/>
            <person name="Yoshinaga Y."/>
            <person name="Zwiers L.-H.L."/>
            <person name="Turgeon B.G."/>
            <person name="Goodwin S.B."/>
            <person name="Spatafora J.W."/>
            <person name="Crous P.W."/>
            <person name="Grigoriev I.V."/>
        </authorList>
    </citation>
    <scope>NUCLEOTIDE SEQUENCE [LARGE SCALE GENOMIC DNA]</scope>
    <source>
        <strain evidence="2 3">CBS 611.86</strain>
    </source>
</reference>
<feature type="domain" description="N-acetyltransferase" evidence="1">
    <location>
        <begin position="55"/>
        <end position="181"/>
    </location>
</feature>
<organism evidence="2 3">
    <name type="scientific">Massariosphaeria phaeospora</name>
    <dbReference type="NCBI Taxonomy" id="100035"/>
    <lineage>
        <taxon>Eukaryota</taxon>
        <taxon>Fungi</taxon>
        <taxon>Dikarya</taxon>
        <taxon>Ascomycota</taxon>
        <taxon>Pezizomycotina</taxon>
        <taxon>Dothideomycetes</taxon>
        <taxon>Pleosporomycetidae</taxon>
        <taxon>Pleosporales</taxon>
        <taxon>Pleosporales incertae sedis</taxon>
        <taxon>Massariosphaeria</taxon>
    </lineage>
</organism>
<dbReference type="PANTHER" id="PTHR42791">
    <property type="entry name" value="GNAT FAMILY ACETYLTRANSFERASE"/>
    <property type="match status" value="1"/>
</dbReference>
<dbReference type="PANTHER" id="PTHR42791:SF14">
    <property type="entry name" value="N-ACETYLTRANSFERASE DOMAIN-CONTAINING PROTEIN"/>
    <property type="match status" value="1"/>
</dbReference>
<dbReference type="AlphaFoldDB" id="A0A7C8ICF4"/>
<comment type="caution">
    <text evidence="2">The sequence shown here is derived from an EMBL/GenBank/DDBJ whole genome shotgun (WGS) entry which is preliminary data.</text>
</comment>
<dbReference type="Pfam" id="PF00583">
    <property type="entry name" value="Acetyltransf_1"/>
    <property type="match status" value="1"/>
</dbReference>
<name>A0A7C8ICF4_9PLEO</name>
<keyword evidence="3" id="KW-1185">Reference proteome</keyword>
<dbReference type="OrthoDB" id="2115692at2759"/>
<dbReference type="InterPro" id="IPR000182">
    <property type="entry name" value="GNAT_dom"/>
</dbReference>
<dbReference type="GO" id="GO:0016747">
    <property type="term" value="F:acyltransferase activity, transferring groups other than amino-acyl groups"/>
    <property type="evidence" value="ECO:0007669"/>
    <property type="project" value="InterPro"/>
</dbReference>
<dbReference type="InterPro" id="IPR052523">
    <property type="entry name" value="Trichothecene_AcTrans"/>
</dbReference>
<gene>
    <name evidence="2" type="ORF">BDV95DRAFT_560185</name>
</gene>
<protein>
    <recommendedName>
        <fullName evidence="1">N-acetyltransferase domain-containing protein</fullName>
    </recommendedName>
</protein>
<proteinExistence type="predicted"/>